<feature type="region of interest" description="Disordered" evidence="8">
    <location>
        <begin position="812"/>
        <end position="851"/>
    </location>
</feature>
<evidence type="ECO:0000256" key="7">
    <source>
        <dbReference type="ARBA" id="ARBA00022807"/>
    </source>
</evidence>
<reference evidence="10 11" key="1">
    <citation type="submission" date="2015-07" db="EMBL/GenBank/DDBJ databases">
        <title>The genome of Dufourea novaeangliae.</title>
        <authorList>
            <person name="Pan H."/>
            <person name="Kapheim K."/>
        </authorList>
    </citation>
    <scope>NUCLEOTIDE SEQUENCE [LARGE SCALE GENOMIC DNA]</scope>
    <source>
        <strain evidence="10">0120121106</strain>
        <tissue evidence="10">Whole body</tissue>
    </source>
</reference>
<dbReference type="InterPro" id="IPR050164">
    <property type="entry name" value="Peptidase_C19"/>
</dbReference>
<feature type="compositionally biased region" description="Polar residues" evidence="8">
    <location>
        <begin position="837"/>
        <end position="851"/>
    </location>
</feature>
<dbReference type="CDD" id="cd02257">
    <property type="entry name" value="Peptidase_C19"/>
    <property type="match status" value="1"/>
</dbReference>
<dbReference type="PROSITE" id="PS00973">
    <property type="entry name" value="USP_2"/>
    <property type="match status" value="1"/>
</dbReference>
<dbReference type="InterPro" id="IPR018200">
    <property type="entry name" value="USP_CS"/>
</dbReference>
<dbReference type="EMBL" id="KQ435119">
    <property type="protein sequence ID" value="KZC14720.1"/>
    <property type="molecule type" value="Genomic_DNA"/>
</dbReference>
<feature type="compositionally biased region" description="Polar residues" evidence="8">
    <location>
        <begin position="815"/>
        <end position="827"/>
    </location>
</feature>
<dbReference type="SUPFAM" id="SSF54001">
    <property type="entry name" value="Cysteine proteinases"/>
    <property type="match status" value="1"/>
</dbReference>
<evidence type="ECO:0000256" key="3">
    <source>
        <dbReference type="ARBA" id="ARBA00012759"/>
    </source>
</evidence>
<evidence type="ECO:0000256" key="8">
    <source>
        <dbReference type="SAM" id="MobiDB-lite"/>
    </source>
</evidence>
<evidence type="ECO:0000313" key="11">
    <source>
        <dbReference type="Proteomes" id="UP000076502"/>
    </source>
</evidence>
<dbReference type="Proteomes" id="UP000076502">
    <property type="component" value="Unassembled WGS sequence"/>
</dbReference>
<dbReference type="GO" id="GO:0006508">
    <property type="term" value="P:proteolysis"/>
    <property type="evidence" value="ECO:0007669"/>
    <property type="project" value="UniProtKB-KW"/>
</dbReference>
<organism evidence="10 11">
    <name type="scientific">Dufourea novaeangliae</name>
    <name type="common">Sweat bee</name>
    <dbReference type="NCBI Taxonomy" id="178035"/>
    <lineage>
        <taxon>Eukaryota</taxon>
        <taxon>Metazoa</taxon>
        <taxon>Ecdysozoa</taxon>
        <taxon>Arthropoda</taxon>
        <taxon>Hexapoda</taxon>
        <taxon>Insecta</taxon>
        <taxon>Pterygota</taxon>
        <taxon>Neoptera</taxon>
        <taxon>Endopterygota</taxon>
        <taxon>Hymenoptera</taxon>
        <taxon>Apocrita</taxon>
        <taxon>Aculeata</taxon>
        <taxon>Apoidea</taxon>
        <taxon>Anthophila</taxon>
        <taxon>Halictidae</taxon>
        <taxon>Rophitinae</taxon>
        <taxon>Dufourea</taxon>
    </lineage>
</organism>
<keyword evidence="11" id="KW-1185">Reference proteome</keyword>
<feature type="region of interest" description="Disordered" evidence="8">
    <location>
        <begin position="240"/>
        <end position="269"/>
    </location>
</feature>
<dbReference type="FunFam" id="3.90.70.10:FF:000092">
    <property type="entry name" value="Ubiquitin carboxyl-terminal hydrolase"/>
    <property type="match status" value="1"/>
</dbReference>
<dbReference type="EC" id="3.4.19.12" evidence="3"/>
<sequence>MRGGWAPGVAQRLWLLLDGDREKMTLNRTNRETSVGRRLSGSDRPVNEKRRPTIHPDGRAFIPAKGLRGVSDERSLMTASCRLTAESRPNKSDLIESLLNESALNTREINPDDPTAGRSRGLFKLEKEPNGFGSLCNRCGHASELITMSGRYKWNVCRKNGHPDRFFKLVRKVVDKEAAIGPNKIIDQVQSLYRENLDDTQWYLQKIQATETIAATAERHHDGSPGLSRILRMVIRKPGTETEGEKEDVYDDDGCGKAERGSVEGSSASRWPPIRRFASPKSLEWNFHHLTSRRELIDNFARLSGRNYPDSPGRRSNETLYCRHYSNVTDEDIMSQLPRTALAFTIGSDERSAMLDFQFLDLDDLNDNDKDHLISILKSNITTDALKLPWDIVETNNDINASIAEIPQIQNQWYHNAIPPPPSYTQQIMCNEWQGPPMYPVPTDAHIQPFLPAITYSHPGYNLGGEIHDVNCNRENNRRNNRGRGIRRDNFSRGMNPANEMQPGYMGEQGQFHPQLSFVVMYPDQAQQQQFSGHVHYPPLAIYQPNLHTHTSTHPHAQPTYGYPPYHPPSNNMRCIRQPAPVLSQPAQDCTKIQTTKSHEKRVQNVYTPVKQPFHQINEEDNSSQTNIVTTVITVNNSKVEQCTDNVDNNTAIRKNSNANGKVPPVNVKIEHNIVSTVNENCNGAEKNDVPCVNINSSIEVKQNGETDKEYKNETVSSIKTTVVKTLSKPISKGENEAQKEDTSVKSMQDEIVTKIPISTSVTTTTPIAVSTVSPSGASSISWASVLKKGNTDTQLTPSNYKPMARINPLPASPITENNMTPKVLSQSEKDHCTSRPDFTNDNSPSSSQNIVNENKNTQAESLQNRYNDPIAYRMGEFLLNYQMDKQTVSLLPRGLTNRSNYCYINSILQALLACPPFYNLLMALPHSKNPSKMSSTPLIDNMIKFVYEFTPLSDGARLARKDRANKRGEDTVVDIQSGVAFEPSYVYTMLKNTSAAGVFSVEGRQEDAEEFLSCLLNGINDEMLELIKLINNDQNVTTNVETNINYNNGEEEWKVMGPKNKGSITRCTEFGRTPLSDIFRGQLRSRVSRAGEQPTDNVQPFFTLQLDIEKAVSVKGALEILVGKDQLEGMTCSKTKQQIEAWKQVTLEELPVILILHLKWFDYKLDGCSKIVKSVEFPVDLKLDSKFLSPNAVKKLNPKQKHYKLFAVTYHDGKEATKGHYVTDAFHVGYGGWVRYDDSSLKGVSESNVLKPTPPRVPYLLYYRRCDTIGNNQSNSGKAR</sequence>
<keyword evidence="7" id="KW-0788">Thiol protease</keyword>
<feature type="compositionally biased region" description="Acidic residues" evidence="8">
    <location>
        <begin position="242"/>
        <end position="253"/>
    </location>
</feature>
<feature type="region of interest" description="Disordered" evidence="8">
    <location>
        <begin position="28"/>
        <end position="56"/>
    </location>
</feature>
<dbReference type="Pfam" id="PF00443">
    <property type="entry name" value="UCH"/>
    <property type="match status" value="1"/>
</dbReference>
<dbReference type="STRING" id="178035.A0A154PU38"/>
<protein>
    <recommendedName>
        <fullName evidence="3">ubiquitinyl hydrolase 1</fullName>
        <ecNumber evidence="3">3.4.19.12</ecNumber>
    </recommendedName>
</protein>
<comment type="catalytic activity">
    <reaction evidence="1">
        <text>Thiol-dependent hydrolysis of ester, thioester, amide, peptide and isopeptide bonds formed by the C-terminal Gly of ubiquitin (a 76-residue protein attached to proteins as an intracellular targeting signal).</text>
        <dbReference type="EC" id="3.4.19.12"/>
    </reaction>
</comment>
<evidence type="ECO:0000256" key="4">
    <source>
        <dbReference type="ARBA" id="ARBA00022670"/>
    </source>
</evidence>
<dbReference type="InterPro" id="IPR028889">
    <property type="entry name" value="USP"/>
</dbReference>
<dbReference type="PANTHER" id="PTHR24006">
    <property type="entry name" value="UBIQUITIN CARBOXYL-TERMINAL HYDROLASE"/>
    <property type="match status" value="1"/>
</dbReference>
<evidence type="ECO:0000313" key="10">
    <source>
        <dbReference type="EMBL" id="KZC14720.1"/>
    </source>
</evidence>
<dbReference type="PROSITE" id="PS50235">
    <property type="entry name" value="USP_3"/>
    <property type="match status" value="1"/>
</dbReference>
<keyword evidence="5" id="KW-0833">Ubl conjugation pathway</keyword>
<dbReference type="InterPro" id="IPR001394">
    <property type="entry name" value="Peptidase_C19_UCH"/>
</dbReference>
<evidence type="ECO:0000256" key="1">
    <source>
        <dbReference type="ARBA" id="ARBA00000707"/>
    </source>
</evidence>
<keyword evidence="4" id="KW-0645">Protease</keyword>
<name>A0A154PU38_DUFNO</name>
<dbReference type="OrthoDB" id="429671at2759"/>
<dbReference type="GO" id="GO:0016579">
    <property type="term" value="P:protein deubiquitination"/>
    <property type="evidence" value="ECO:0007669"/>
    <property type="project" value="InterPro"/>
</dbReference>
<dbReference type="GO" id="GO:0005634">
    <property type="term" value="C:nucleus"/>
    <property type="evidence" value="ECO:0007669"/>
    <property type="project" value="TreeGrafter"/>
</dbReference>
<evidence type="ECO:0000259" key="9">
    <source>
        <dbReference type="PROSITE" id="PS50235"/>
    </source>
</evidence>
<evidence type="ECO:0000256" key="6">
    <source>
        <dbReference type="ARBA" id="ARBA00022801"/>
    </source>
</evidence>
<evidence type="ECO:0000256" key="2">
    <source>
        <dbReference type="ARBA" id="ARBA00005427"/>
    </source>
</evidence>
<feature type="domain" description="USP" evidence="9">
    <location>
        <begin position="894"/>
        <end position="1267"/>
    </location>
</feature>
<dbReference type="Gene3D" id="3.90.70.10">
    <property type="entry name" value="Cysteine proteinases"/>
    <property type="match status" value="1"/>
</dbReference>
<proteinExistence type="inferred from homology"/>
<dbReference type="InterPro" id="IPR038765">
    <property type="entry name" value="Papain-like_cys_pep_sf"/>
</dbReference>
<comment type="similarity">
    <text evidence="2">Belongs to the peptidase C19 family. USP10 subfamily.</text>
</comment>
<evidence type="ECO:0000256" key="5">
    <source>
        <dbReference type="ARBA" id="ARBA00022786"/>
    </source>
</evidence>
<dbReference type="GO" id="GO:0004843">
    <property type="term" value="F:cysteine-type deubiquitinase activity"/>
    <property type="evidence" value="ECO:0007669"/>
    <property type="project" value="UniProtKB-EC"/>
</dbReference>
<feature type="compositionally biased region" description="Basic and acidic residues" evidence="8">
    <location>
        <begin position="45"/>
        <end position="56"/>
    </location>
</feature>
<dbReference type="GO" id="GO:0010506">
    <property type="term" value="P:regulation of autophagy"/>
    <property type="evidence" value="ECO:0007669"/>
    <property type="project" value="TreeGrafter"/>
</dbReference>
<dbReference type="GO" id="GO:0030330">
    <property type="term" value="P:DNA damage response, signal transduction by p53 class mediator"/>
    <property type="evidence" value="ECO:0007669"/>
    <property type="project" value="TreeGrafter"/>
</dbReference>
<keyword evidence="6 10" id="KW-0378">Hydrolase</keyword>
<dbReference type="PANTHER" id="PTHR24006:SF687">
    <property type="entry name" value="UBIQUITIN CARBOXYL-TERMINAL HYDROLASE 10"/>
    <property type="match status" value="1"/>
</dbReference>
<feature type="region of interest" description="Disordered" evidence="8">
    <location>
        <begin position="474"/>
        <end position="495"/>
    </location>
</feature>
<gene>
    <name evidence="10" type="ORF">WN55_07469</name>
</gene>
<dbReference type="GO" id="GO:0005829">
    <property type="term" value="C:cytosol"/>
    <property type="evidence" value="ECO:0007669"/>
    <property type="project" value="TreeGrafter"/>
</dbReference>
<accession>A0A154PU38</accession>